<dbReference type="PANTHER" id="PTHR42951">
    <property type="entry name" value="METALLO-BETA-LACTAMASE DOMAIN-CONTAINING"/>
    <property type="match status" value="1"/>
</dbReference>
<evidence type="ECO:0000313" key="4">
    <source>
        <dbReference type="Proteomes" id="UP001596435"/>
    </source>
</evidence>
<keyword evidence="4" id="KW-1185">Reference proteome</keyword>
<dbReference type="Proteomes" id="UP001596435">
    <property type="component" value="Unassembled WGS sequence"/>
</dbReference>
<feature type="region of interest" description="Disordered" evidence="1">
    <location>
        <begin position="267"/>
        <end position="286"/>
    </location>
</feature>
<protein>
    <submittedName>
        <fullName evidence="3">MBL fold metallo-hydrolase</fullName>
    </submittedName>
</protein>
<evidence type="ECO:0000256" key="1">
    <source>
        <dbReference type="SAM" id="MobiDB-lite"/>
    </source>
</evidence>
<dbReference type="RefSeq" id="WP_345707859.1">
    <property type="nucleotide sequence ID" value="NZ_BAABKV010000001.1"/>
</dbReference>
<evidence type="ECO:0000313" key="3">
    <source>
        <dbReference type="EMBL" id="MFC7178446.1"/>
    </source>
</evidence>
<proteinExistence type="predicted"/>
<dbReference type="PANTHER" id="PTHR42951:SF14">
    <property type="entry name" value="METALLO-BETA-LACTAMASE SUPERFAMILY PROTEIN"/>
    <property type="match status" value="1"/>
</dbReference>
<reference evidence="4" key="1">
    <citation type="journal article" date="2019" name="Int. J. Syst. Evol. Microbiol.">
        <title>The Global Catalogue of Microorganisms (GCM) 10K type strain sequencing project: providing services to taxonomists for standard genome sequencing and annotation.</title>
        <authorList>
            <consortium name="The Broad Institute Genomics Platform"/>
            <consortium name="The Broad Institute Genome Sequencing Center for Infectious Disease"/>
            <person name="Wu L."/>
            <person name="Ma J."/>
        </authorList>
    </citation>
    <scope>NUCLEOTIDE SEQUENCE [LARGE SCALE GENOMIC DNA]</scope>
    <source>
        <strain evidence="4">CGMCC 1.12859</strain>
    </source>
</reference>
<dbReference type="CDD" id="cd07739">
    <property type="entry name" value="metallo-hydrolase-like_MBL-fold"/>
    <property type="match status" value="1"/>
</dbReference>
<dbReference type="Pfam" id="PF00753">
    <property type="entry name" value="Lactamase_B"/>
    <property type="match status" value="1"/>
</dbReference>
<dbReference type="InterPro" id="IPR036866">
    <property type="entry name" value="RibonucZ/Hydroxyglut_hydro"/>
</dbReference>
<evidence type="ECO:0000259" key="2">
    <source>
        <dbReference type="SMART" id="SM00849"/>
    </source>
</evidence>
<dbReference type="SMART" id="SM00849">
    <property type="entry name" value="Lactamase_B"/>
    <property type="match status" value="1"/>
</dbReference>
<dbReference type="InterPro" id="IPR001279">
    <property type="entry name" value="Metallo-B-lactamas"/>
</dbReference>
<comment type="caution">
    <text evidence="3">The sequence shown here is derived from an EMBL/GenBank/DDBJ whole genome shotgun (WGS) entry which is preliminary data.</text>
</comment>
<accession>A0ABW2FMF5</accession>
<feature type="domain" description="Metallo-beta-lactamase" evidence="2">
    <location>
        <begin position="17"/>
        <end position="202"/>
    </location>
</feature>
<feature type="compositionally biased region" description="Low complexity" evidence="1">
    <location>
        <begin position="277"/>
        <end position="286"/>
    </location>
</feature>
<dbReference type="Gene3D" id="3.60.15.10">
    <property type="entry name" value="Ribonuclease Z/Hydroxyacylglutathione hydrolase-like"/>
    <property type="match status" value="1"/>
</dbReference>
<name>A0ABW2FMF5_9ACTN</name>
<sequence length="286" mass="30274">MSRLDFTVVDLPESSQCKTAVLVTGAHGVMLVDTGLSRSDGRRLAERVRATGLPLTTVVVSHSDPDFYFGTEEVHNAFPDARFLAHPVVIGQIAQTYPAELAAWASRLGSELPTRPPRLQPMAGEAVEFEGHRFEVRGFELGLPDRHYLWEHRARVVLGGVLLFQGVHPRTADTPTAVQREAWIDLLDGMTALDPALVLPGHRAASTPAAPGASSAIAFTQDYLKAFERELGRTGDAAAAEAALLRLYPDAALPSAAEAGTRAALGTVGRPTGGAAGEAAGRTAQG</sequence>
<dbReference type="EMBL" id="JBHTAJ010000004">
    <property type="protein sequence ID" value="MFC7178446.1"/>
    <property type="molecule type" value="Genomic_DNA"/>
</dbReference>
<organism evidence="3 4">
    <name type="scientific">Kitasatospora paranensis</name>
    <dbReference type="NCBI Taxonomy" id="258053"/>
    <lineage>
        <taxon>Bacteria</taxon>
        <taxon>Bacillati</taxon>
        <taxon>Actinomycetota</taxon>
        <taxon>Actinomycetes</taxon>
        <taxon>Kitasatosporales</taxon>
        <taxon>Streptomycetaceae</taxon>
        <taxon>Kitasatospora</taxon>
    </lineage>
</organism>
<dbReference type="SUPFAM" id="SSF56281">
    <property type="entry name" value="Metallo-hydrolase/oxidoreductase"/>
    <property type="match status" value="1"/>
</dbReference>
<gene>
    <name evidence="3" type="ORF">ACFQMG_02580</name>
</gene>
<dbReference type="InterPro" id="IPR050855">
    <property type="entry name" value="NDM-1-like"/>
</dbReference>